<protein>
    <submittedName>
        <fullName evidence="2">Uncharacterized protein</fullName>
    </submittedName>
</protein>
<keyword evidence="2" id="KW-0614">Plasmid</keyword>
<dbReference type="EMBL" id="CP024346">
    <property type="protein sequence ID" value="WDE71759.1"/>
    <property type="molecule type" value="Genomic_DNA"/>
</dbReference>
<organism evidence="2 4">
    <name type="scientific">Borrelia miyamotoi</name>
    <dbReference type="NCBI Taxonomy" id="47466"/>
    <lineage>
        <taxon>Bacteria</taxon>
        <taxon>Pseudomonadati</taxon>
        <taxon>Spirochaetota</taxon>
        <taxon>Spirochaetia</taxon>
        <taxon>Spirochaetales</taxon>
        <taxon>Borreliaceae</taxon>
        <taxon>Borrelia</taxon>
    </lineage>
</organism>
<evidence type="ECO:0000313" key="3">
    <source>
        <dbReference type="Proteomes" id="UP000230633"/>
    </source>
</evidence>
<evidence type="ECO:0000313" key="2">
    <source>
        <dbReference type="EMBL" id="WEG86352.1"/>
    </source>
</evidence>
<reference evidence="3" key="1">
    <citation type="submission" date="2017-10" db="EMBL/GenBank/DDBJ databases">
        <title>Whole genome sequencing of Borrelia miyamotoi strains isolated at the Russian territory.</title>
        <authorList>
            <person name="Kuleshov K.V."/>
            <person name="Platonov A.E."/>
            <person name="Goptar I.A."/>
            <person name="Shipulin G.A."/>
            <person name="Markelov M.L."/>
            <person name="Koetsveld J."/>
            <person name="Kolyasnikova N.M."/>
            <person name="Sarksyan D.S."/>
            <person name="Toporkova M.G."/>
            <person name="Hovius J.W."/>
        </authorList>
    </citation>
    <scope>NUCLEOTIDE SEQUENCE [LARGE SCALE GENOMIC DNA]</scope>
    <source>
        <strain evidence="3">Yekat-1</strain>
        <plasmid evidence="3">pYekat-1-lp23</plasmid>
    </source>
</reference>
<accession>A0AAQ3CN16</accession>
<evidence type="ECO:0000313" key="1">
    <source>
        <dbReference type="EMBL" id="WDE71759.1"/>
    </source>
</evidence>
<dbReference type="Proteomes" id="UP000230633">
    <property type="component" value="Plasmid pYekat-1-lp23"/>
</dbReference>
<gene>
    <name evidence="1" type="ORF">CNO13_07140</name>
    <name evidence="2" type="ORF">EZU67_007860</name>
</gene>
<dbReference type="AlphaFoldDB" id="A0AAQ3CN16"/>
<reference evidence="1" key="3">
    <citation type="submission" date="2022-12" db="EMBL/GenBank/DDBJ databases">
        <title>Whole genome sequencing of Borrelia miyamotoi strains isolated at the Russian territory.</title>
        <authorList>
            <person name="Kuleshov K.V."/>
            <person name="Platonov A.E."/>
            <person name="Goptar I.A."/>
            <person name="Shipulin G.A."/>
            <person name="Markelov M.L."/>
            <person name="Koetsveld J."/>
            <person name="Kolyasnikova N.M."/>
            <person name="Sarksyan D.S."/>
            <person name="Toporkova M.G."/>
            <person name="Hovius J.W."/>
        </authorList>
    </citation>
    <scope>NUCLEOTIDE SEQUENCE</scope>
    <source>
        <strain evidence="1">Yekat-1</strain>
        <plasmid evidence="1">pYekat-1-lp23</plasmid>
    </source>
</reference>
<sequence length="42" mass="4944">MKTINIEKDSNIKHLRISHELAEAEARKDPKNNKLLLETHTY</sequence>
<evidence type="ECO:0000313" key="4">
    <source>
        <dbReference type="Proteomes" id="UP000291995"/>
    </source>
</evidence>
<geneLocation type="plasmid" evidence="1 3">
    <name>pYekat-1-lp23</name>
</geneLocation>
<name>A0AAQ3CN16_9SPIR</name>
<proteinExistence type="predicted"/>
<keyword evidence="3" id="KW-1185">Reference proteome</keyword>
<dbReference type="RefSeq" id="WP_255315152.1">
    <property type="nucleotide sequence ID" value="NZ_CP024216.2"/>
</dbReference>
<dbReference type="Proteomes" id="UP000291995">
    <property type="component" value="Plasmid pYekat-76-lp23"/>
</dbReference>
<geneLocation type="plasmid" evidence="2 4">
    <name>pYekat-76-lp23</name>
</geneLocation>
<reference evidence="2" key="2">
    <citation type="submission" date="2022-12" db="EMBL/GenBank/DDBJ databases">
        <title>B. miyamotoi WGS.</title>
        <authorList>
            <person name="Kuleshov K.V."/>
            <person name="Hoornstra D."/>
            <person name="Hovius J.W."/>
            <person name="Platonov A.E."/>
            <person name="Telford S.R. III."/>
        </authorList>
    </citation>
    <scope>NUCLEOTIDE SEQUENCE</scope>
    <source>
        <strain evidence="2">Yekat-76</strain>
        <plasmid evidence="2">pYekat-76-lp23</plasmid>
    </source>
</reference>
<dbReference type="EMBL" id="CP117144">
    <property type="protein sequence ID" value="WEG86352.1"/>
    <property type="molecule type" value="Genomic_DNA"/>
</dbReference>